<dbReference type="SUPFAM" id="SSF51197">
    <property type="entry name" value="Clavaminate synthase-like"/>
    <property type="match status" value="1"/>
</dbReference>
<dbReference type="AlphaFoldDB" id="A0A0D9WMH2"/>
<protein>
    <recommendedName>
        <fullName evidence="6">Fe2OG dioxygenase domain-containing protein</fullName>
    </recommendedName>
</protein>
<feature type="domain" description="Fe2OG dioxygenase" evidence="6">
    <location>
        <begin position="211"/>
        <end position="311"/>
    </location>
</feature>
<evidence type="ECO:0000256" key="4">
    <source>
        <dbReference type="ARBA" id="ARBA00023004"/>
    </source>
</evidence>
<keyword evidence="2 5" id="KW-0479">Metal-binding</keyword>
<reference evidence="7" key="3">
    <citation type="submission" date="2015-04" db="UniProtKB">
        <authorList>
            <consortium name="EnsemblPlants"/>
        </authorList>
    </citation>
    <scope>IDENTIFICATION</scope>
</reference>
<dbReference type="Gene3D" id="2.60.120.330">
    <property type="entry name" value="B-lactam Antibiotic, Isopenicillin N Synthase, Chain"/>
    <property type="match status" value="1"/>
</dbReference>
<dbReference type="Gramene" id="LPERR06G04540.1">
    <property type="protein sequence ID" value="LPERR06G04540.1"/>
    <property type="gene ID" value="LPERR06G04540"/>
</dbReference>
<name>A0A0D9WMH2_9ORYZ</name>
<keyword evidence="4 5" id="KW-0408">Iron</keyword>
<dbReference type="HOGENOM" id="CLU_010119_16_0_1"/>
<evidence type="ECO:0000256" key="1">
    <source>
        <dbReference type="ARBA" id="ARBA00008056"/>
    </source>
</evidence>
<reference evidence="8" key="2">
    <citation type="submission" date="2013-12" db="EMBL/GenBank/DDBJ databases">
        <authorList>
            <person name="Yu Y."/>
            <person name="Lee S."/>
            <person name="de Baynast K."/>
            <person name="Wissotski M."/>
            <person name="Liu L."/>
            <person name="Talag J."/>
            <person name="Goicoechea J."/>
            <person name="Angelova A."/>
            <person name="Jetty R."/>
            <person name="Kudrna D."/>
            <person name="Golser W."/>
            <person name="Rivera L."/>
            <person name="Zhang J."/>
            <person name="Wing R."/>
        </authorList>
    </citation>
    <scope>NUCLEOTIDE SEQUENCE</scope>
</reference>
<evidence type="ECO:0000256" key="5">
    <source>
        <dbReference type="RuleBase" id="RU003682"/>
    </source>
</evidence>
<dbReference type="InterPro" id="IPR044861">
    <property type="entry name" value="IPNS-like_FE2OG_OXY"/>
</dbReference>
<dbReference type="Pfam" id="PF03171">
    <property type="entry name" value="2OG-FeII_Oxy"/>
    <property type="match status" value="1"/>
</dbReference>
<dbReference type="GO" id="GO:0016491">
    <property type="term" value="F:oxidoreductase activity"/>
    <property type="evidence" value="ECO:0007669"/>
    <property type="project" value="UniProtKB-KW"/>
</dbReference>
<evidence type="ECO:0000259" key="6">
    <source>
        <dbReference type="PROSITE" id="PS51471"/>
    </source>
</evidence>
<dbReference type="STRING" id="77586.A0A0D9WMH2"/>
<evidence type="ECO:0000313" key="8">
    <source>
        <dbReference type="Proteomes" id="UP000032180"/>
    </source>
</evidence>
<comment type="similarity">
    <text evidence="1 5">Belongs to the iron/ascorbate-dependent oxidoreductase family.</text>
</comment>
<sequence>MVHPAQAQKVQHLAAGDLAMPPSRYVQSENKRPTAGSMAVTAIIPTIDMNLLTDAAATTAADEEATKLRSALQSWGLFAVTGHGMPESFLDEILSATRNFFHLPPAAKEKYSNVVAGAVAGNGNEKSFQAEGYGIDRIDTDEQILDWCDRLYLQVQPESNRQLKFWPPELHELLEEYTLRSEHVFRRLLAAVARNLGFNSEFFADKIGDNVSTYARFTYYPPCPQPELVYGLKPHTDNSVLTILLLDNRVGGLQILRDGRWLDIPVLTDGELLVIAGDEIEIMSNGVFMAPVHRVVASDRERISVVMFYQPEPEKVLAPSEELVGKERPAMYKRIEAKVFGDGVWDAFAAGERTIDFLKVKVEQQEERGTLDGSYSVGTRY</sequence>
<dbReference type="Pfam" id="PF14226">
    <property type="entry name" value="DIOX_N"/>
    <property type="match status" value="1"/>
</dbReference>
<dbReference type="GO" id="GO:0046872">
    <property type="term" value="F:metal ion binding"/>
    <property type="evidence" value="ECO:0007669"/>
    <property type="project" value="UniProtKB-KW"/>
</dbReference>
<proteinExistence type="inferred from homology"/>
<dbReference type="eggNOG" id="KOG0143">
    <property type="taxonomic scope" value="Eukaryota"/>
</dbReference>
<dbReference type="PANTHER" id="PTHR47991">
    <property type="entry name" value="OXOGLUTARATE/IRON-DEPENDENT DIOXYGENASE"/>
    <property type="match status" value="1"/>
</dbReference>
<dbReference type="PRINTS" id="PR00682">
    <property type="entry name" value="IPNSYNTHASE"/>
</dbReference>
<accession>A0A0D9WMH2</accession>
<dbReference type="EnsemblPlants" id="LPERR06G04540.1">
    <property type="protein sequence ID" value="LPERR06G04540.1"/>
    <property type="gene ID" value="LPERR06G04540"/>
</dbReference>
<evidence type="ECO:0000313" key="7">
    <source>
        <dbReference type="EnsemblPlants" id="LPERR06G04540.1"/>
    </source>
</evidence>
<dbReference type="Proteomes" id="UP000032180">
    <property type="component" value="Chromosome 6"/>
</dbReference>
<dbReference type="InterPro" id="IPR027443">
    <property type="entry name" value="IPNS-like_sf"/>
</dbReference>
<reference evidence="7 8" key="1">
    <citation type="submission" date="2012-08" db="EMBL/GenBank/DDBJ databases">
        <title>Oryza genome evolution.</title>
        <authorList>
            <person name="Wing R.A."/>
        </authorList>
    </citation>
    <scope>NUCLEOTIDE SEQUENCE</scope>
</reference>
<organism evidence="7 8">
    <name type="scientific">Leersia perrieri</name>
    <dbReference type="NCBI Taxonomy" id="77586"/>
    <lineage>
        <taxon>Eukaryota</taxon>
        <taxon>Viridiplantae</taxon>
        <taxon>Streptophyta</taxon>
        <taxon>Embryophyta</taxon>
        <taxon>Tracheophyta</taxon>
        <taxon>Spermatophyta</taxon>
        <taxon>Magnoliopsida</taxon>
        <taxon>Liliopsida</taxon>
        <taxon>Poales</taxon>
        <taxon>Poaceae</taxon>
        <taxon>BOP clade</taxon>
        <taxon>Oryzoideae</taxon>
        <taxon>Oryzeae</taxon>
        <taxon>Oryzinae</taxon>
        <taxon>Leersia</taxon>
    </lineage>
</organism>
<dbReference type="PROSITE" id="PS51471">
    <property type="entry name" value="FE2OG_OXY"/>
    <property type="match status" value="1"/>
</dbReference>
<keyword evidence="8" id="KW-1185">Reference proteome</keyword>
<keyword evidence="3 5" id="KW-0560">Oxidoreductase</keyword>
<dbReference type="InterPro" id="IPR026992">
    <property type="entry name" value="DIOX_N"/>
</dbReference>
<dbReference type="InterPro" id="IPR005123">
    <property type="entry name" value="Oxoglu/Fe-dep_dioxygenase_dom"/>
</dbReference>
<evidence type="ECO:0000256" key="3">
    <source>
        <dbReference type="ARBA" id="ARBA00023002"/>
    </source>
</evidence>
<evidence type="ECO:0000256" key="2">
    <source>
        <dbReference type="ARBA" id="ARBA00022723"/>
    </source>
</evidence>
<dbReference type="InterPro" id="IPR050295">
    <property type="entry name" value="Plant_2OG-oxidoreductases"/>
</dbReference>